<reference evidence="3 4" key="1">
    <citation type="submission" date="2013-03" db="EMBL/GenBank/DDBJ databases">
        <title>The Genome Sequence of Cladophialophora carrionii CBS 160.54.</title>
        <authorList>
            <consortium name="The Broad Institute Genomics Platform"/>
            <person name="Cuomo C."/>
            <person name="de Hoog S."/>
            <person name="Gorbushina A."/>
            <person name="Walker B."/>
            <person name="Young S.K."/>
            <person name="Zeng Q."/>
            <person name="Gargeya S."/>
            <person name="Fitzgerald M."/>
            <person name="Haas B."/>
            <person name="Abouelleil A."/>
            <person name="Allen A.W."/>
            <person name="Alvarado L."/>
            <person name="Arachchi H.M."/>
            <person name="Berlin A.M."/>
            <person name="Chapman S.B."/>
            <person name="Gainer-Dewar J."/>
            <person name="Goldberg J."/>
            <person name="Griggs A."/>
            <person name="Gujja S."/>
            <person name="Hansen M."/>
            <person name="Howarth C."/>
            <person name="Imamovic A."/>
            <person name="Ireland A."/>
            <person name="Larimer J."/>
            <person name="McCowan C."/>
            <person name="Murphy C."/>
            <person name="Pearson M."/>
            <person name="Poon T.W."/>
            <person name="Priest M."/>
            <person name="Roberts A."/>
            <person name="Saif S."/>
            <person name="Shea T."/>
            <person name="Sisk P."/>
            <person name="Sykes S."/>
            <person name="Wortman J."/>
            <person name="Nusbaum C."/>
            <person name="Birren B."/>
        </authorList>
    </citation>
    <scope>NUCLEOTIDE SEQUENCE [LARGE SCALE GENOMIC DNA]</scope>
    <source>
        <strain evidence="3 4">CBS 160.54</strain>
    </source>
</reference>
<feature type="compositionally biased region" description="Low complexity" evidence="1">
    <location>
        <begin position="247"/>
        <end position="286"/>
    </location>
</feature>
<dbReference type="RefSeq" id="XP_008725597.1">
    <property type="nucleotide sequence ID" value="XM_008727375.1"/>
</dbReference>
<protein>
    <submittedName>
        <fullName evidence="3">Uncharacterized protein</fullName>
    </submittedName>
</protein>
<dbReference type="EMBL" id="KB822703">
    <property type="protein sequence ID" value="ETI26252.1"/>
    <property type="molecule type" value="Genomic_DNA"/>
</dbReference>
<dbReference type="Proteomes" id="UP000030678">
    <property type="component" value="Unassembled WGS sequence"/>
</dbReference>
<feature type="region of interest" description="Disordered" evidence="1">
    <location>
        <begin position="23"/>
        <end position="44"/>
    </location>
</feature>
<keyword evidence="2" id="KW-0732">Signal</keyword>
<dbReference type="GeneID" id="19981522"/>
<dbReference type="OrthoDB" id="5409186at2759"/>
<feature type="compositionally biased region" description="Polar residues" evidence="1">
    <location>
        <begin position="287"/>
        <end position="296"/>
    </location>
</feature>
<feature type="signal peptide" evidence="2">
    <location>
        <begin position="1"/>
        <end position="19"/>
    </location>
</feature>
<evidence type="ECO:0000256" key="2">
    <source>
        <dbReference type="SAM" id="SignalP"/>
    </source>
</evidence>
<dbReference type="AlphaFoldDB" id="V9DJY5"/>
<feature type="region of interest" description="Disordered" evidence="1">
    <location>
        <begin position="237"/>
        <end position="296"/>
    </location>
</feature>
<evidence type="ECO:0000313" key="3">
    <source>
        <dbReference type="EMBL" id="ETI26252.1"/>
    </source>
</evidence>
<dbReference type="VEuPathDB" id="FungiDB:G647_03029"/>
<feature type="region of interest" description="Disordered" evidence="1">
    <location>
        <begin position="154"/>
        <end position="181"/>
    </location>
</feature>
<proteinExistence type="predicted"/>
<name>V9DJY5_9EURO</name>
<evidence type="ECO:0000313" key="4">
    <source>
        <dbReference type="Proteomes" id="UP000030678"/>
    </source>
</evidence>
<dbReference type="HOGENOM" id="CLU_078321_0_0_1"/>
<accession>V9DJY5</accession>
<evidence type="ECO:0000256" key="1">
    <source>
        <dbReference type="SAM" id="MobiDB-lite"/>
    </source>
</evidence>
<organism evidence="3 4">
    <name type="scientific">Cladophialophora carrionii CBS 160.54</name>
    <dbReference type="NCBI Taxonomy" id="1279043"/>
    <lineage>
        <taxon>Eukaryota</taxon>
        <taxon>Fungi</taxon>
        <taxon>Dikarya</taxon>
        <taxon>Ascomycota</taxon>
        <taxon>Pezizomycotina</taxon>
        <taxon>Eurotiomycetes</taxon>
        <taxon>Chaetothyriomycetidae</taxon>
        <taxon>Chaetothyriales</taxon>
        <taxon>Herpotrichiellaceae</taxon>
        <taxon>Cladophialophora</taxon>
    </lineage>
</organism>
<sequence length="320" mass="31837">MFFPKAALVFSSLVLLATAKPSESDASSKGLSPNPGHGRTLNPSSAKLMFKRDLTKRCTGTCEECFGDGYTLCPGSAIYCYLPGDSSYGLDSCSSDSSSSSSSDSDTSSSDTTGIDDLCYEVGATCQSCFGSSYLECPDGYHCYDPTDPQYDTCPEDSTSSSGGSSTSGGSGGSSTSSGGTTETTSSCAAKWGAGNIPCGSDGCYNPDIGESCCAGGYYCDAGYTCSSTLGKCSPDDDSSGSGSGSDGSLLTTTTSSPTSTSGLLNAEATTATSTGSFGSSTTGVSQISNSDTDSSDANGLVVGRGLLVVAAAGLGVLVM</sequence>
<gene>
    <name evidence="3" type="ORF">G647_03029</name>
</gene>
<feature type="chain" id="PRO_5004773485" evidence="2">
    <location>
        <begin position="20"/>
        <end position="320"/>
    </location>
</feature>